<comment type="caution">
    <text evidence="2">The sequence shown here is derived from an EMBL/GenBank/DDBJ whole genome shotgun (WGS) entry which is preliminary data.</text>
</comment>
<feature type="domain" description="DUF7033" evidence="1">
    <location>
        <begin position="96"/>
        <end position="184"/>
    </location>
</feature>
<dbReference type="CDD" id="cd10931">
    <property type="entry name" value="CE4_u7"/>
    <property type="match status" value="1"/>
</dbReference>
<gene>
    <name evidence="2" type="ORF">FRY74_07240</name>
</gene>
<dbReference type="EMBL" id="VOOS01000003">
    <property type="protein sequence ID" value="TXB65211.1"/>
    <property type="molecule type" value="Genomic_DNA"/>
</dbReference>
<dbReference type="Pfam" id="PF23019">
    <property type="entry name" value="DUF7033"/>
    <property type="match status" value="1"/>
</dbReference>
<dbReference type="Gene3D" id="3.20.20.370">
    <property type="entry name" value="Glycoside hydrolase/deacetylase"/>
    <property type="match status" value="1"/>
</dbReference>
<proteinExistence type="predicted"/>
<evidence type="ECO:0000313" key="3">
    <source>
        <dbReference type="Proteomes" id="UP000321721"/>
    </source>
</evidence>
<organism evidence="2 3">
    <name type="scientific">Vicingus serpentipes</name>
    <dbReference type="NCBI Taxonomy" id="1926625"/>
    <lineage>
        <taxon>Bacteria</taxon>
        <taxon>Pseudomonadati</taxon>
        <taxon>Bacteroidota</taxon>
        <taxon>Flavobacteriia</taxon>
        <taxon>Flavobacteriales</taxon>
        <taxon>Vicingaceae</taxon>
        <taxon>Vicingus</taxon>
    </lineage>
</organism>
<dbReference type="RefSeq" id="WP_147100044.1">
    <property type="nucleotide sequence ID" value="NZ_VOOS01000003.1"/>
</dbReference>
<accession>A0A5C6RS80</accession>
<protein>
    <recommendedName>
        <fullName evidence="1">DUF7033 domain-containing protein</fullName>
    </recommendedName>
</protein>
<name>A0A5C6RS80_9FLAO</name>
<evidence type="ECO:0000259" key="1">
    <source>
        <dbReference type="Pfam" id="PF23019"/>
    </source>
</evidence>
<dbReference type="InterPro" id="IPR054297">
    <property type="entry name" value="DUF7033"/>
</dbReference>
<evidence type="ECO:0000313" key="2">
    <source>
        <dbReference type="EMBL" id="TXB65211.1"/>
    </source>
</evidence>
<reference evidence="2 3" key="1">
    <citation type="submission" date="2019-08" db="EMBL/GenBank/DDBJ databases">
        <title>Genome of Vicingus serpentipes NCIMB 15042.</title>
        <authorList>
            <person name="Bowman J.P."/>
        </authorList>
    </citation>
    <scope>NUCLEOTIDE SEQUENCE [LARGE SCALE GENOMIC DNA]</scope>
    <source>
        <strain evidence="2 3">NCIMB 15042</strain>
    </source>
</reference>
<keyword evidence="3" id="KW-1185">Reference proteome</keyword>
<sequence>MILVYSHKLTQRLKYVFNVIFKDILKTELTFTSNIEEFEDSDLPKINYSTQKLNSGLYFQSSQFLFETGIKEQNITINTYKDYPCFFSVGKDSTFPFDVFAASFYLVSRYEEYLPQIRDHHDRFTAKESLAFQNGFLKIPLVNIWANYIGSSITESFPDLKFPELKFKYTSSIDIDNAFAYKHKGFLRIVGGLLKSFLKGNDFKERLNVLLKKEQDPYDTFTYQFEIHKKHNVKPIYFFLLGDYALNDKNIPVKNKSFQSLIKSISDYYEVGIHPSYSSNNDVNILTKEINRLQSITHRNINKSRQHFLKLSLPYTYRNLIDNDITHDYTMGYSGQAGFRASICSPYKFYDLDNESPTDLTIHPFAVMEATYKYYLEKKPEEALKDILELMNSVKNVNGTFISVWHNESLSNNGIWNGWRMVYEEMLKEATN</sequence>
<dbReference type="AlphaFoldDB" id="A0A5C6RS80"/>
<dbReference type="Proteomes" id="UP000321721">
    <property type="component" value="Unassembled WGS sequence"/>
</dbReference>
<dbReference type="OrthoDB" id="5573484at2"/>